<reference evidence="1" key="2">
    <citation type="journal article" date="2015" name="Data Brief">
        <title>Shoot transcriptome of the giant reed, Arundo donax.</title>
        <authorList>
            <person name="Barrero R.A."/>
            <person name="Guerrero F.D."/>
            <person name="Moolhuijzen P."/>
            <person name="Goolsby J.A."/>
            <person name="Tidwell J."/>
            <person name="Bellgard S.E."/>
            <person name="Bellgard M.I."/>
        </authorList>
    </citation>
    <scope>NUCLEOTIDE SEQUENCE</scope>
    <source>
        <tissue evidence="1">Shoot tissue taken approximately 20 cm above the soil surface</tissue>
    </source>
</reference>
<organism evidence="1">
    <name type="scientific">Arundo donax</name>
    <name type="common">Giant reed</name>
    <name type="synonym">Donax arundinaceus</name>
    <dbReference type="NCBI Taxonomy" id="35708"/>
    <lineage>
        <taxon>Eukaryota</taxon>
        <taxon>Viridiplantae</taxon>
        <taxon>Streptophyta</taxon>
        <taxon>Embryophyta</taxon>
        <taxon>Tracheophyta</taxon>
        <taxon>Spermatophyta</taxon>
        <taxon>Magnoliopsida</taxon>
        <taxon>Liliopsida</taxon>
        <taxon>Poales</taxon>
        <taxon>Poaceae</taxon>
        <taxon>PACMAD clade</taxon>
        <taxon>Arundinoideae</taxon>
        <taxon>Arundineae</taxon>
        <taxon>Arundo</taxon>
    </lineage>
</organism>
<accession>A0A0A9F8V4</accession>
<sequence length="63" mass="7496">MRISLLLYVFQCVRVLMVLVEVPFLRRNIFIHQKMKRKLESQVVHLRPASAVQFGPCALYRRP</sequence>
<proteinExistence type="predicted"/>
<dbReference type="AlphaFoldDB" id="A0A0A9F8V4"/>
<evidence type="ECO:0000313" key="1">
    <source>
        <dbReference type="EMBL" id="JAE04683.1"/>
    </source>
</evidence>
<reference evidence="1" key="1">
    <citation type="submission" date="2014-09" db="EMBL/GenBank/DDBJ databases">
        <authorList>
            <person name="Magalhaes I.L.F."/>
            <person name="Oliveira U."/>
            <person name="Santos F.R."/>
            <person name="Vidigal T.H.D.A."/>
            <person name="Brescovit A.D."/>
            <person name="Santos A.J."/>
        </authorList>
    </citation>
    <scope>NUCLEOTIDE SEQUENCE</scope>
    <source>
        <tissue evidence="1">Shoot tissue taken approximately 20 cm above the soil surface</tissue>
    </source>
</reference>
<name>A0A0A9F8V4_ARUDO</name>
<protein>
    <submittedName>
        <fullName evidence="1">Uncharacterized protein</fullName>
    </submittedName>
</protein>
<dbReference type="EMBL" id="GBRH01193213">
    <property type="protein sequence ID" value="JAE04683.1"/>
    <property type="molecule type" value="Transcribed_RNA"/>
</dbReference>